<dbReference type="InterPro" id="IPR050721">
    <property type="entry name" value="Trk_Ktr_HKT_K-transport"/>
</dbReference>
<dbReference type="SUPFAM" id="SSF116726">
    <property type="entry name" value="TrkA C-terminal domain-like"/>
    <property type="match status" value="1"/>
</dbReference>
<dbReference type="OMA" id="VHPEQDM"/>
<organism evidence="4 8">
    <name type="scientific">Odoribacter splanchnicus</name>
    <dbReference type="NCBI Taxonomy" id="28118"/>
    <lineage>
        <taxon>Bacteria</taxon>
        <taxon>Pseudomonadati</taxon>
        <taxon>Bacteroidota</taxon>
        <taxon>Bacteroidia</taxon>
        <taxon>Bacteroidales</taxon>
        <taxon>Odoribacteraceae</taxon>
        <taxon>Odoribacter</taxon>
    </lineage>
</organism>
<dbReference type="EMBL" id="QSCO01000001">
    <property type="protein sequence ID" value="RGY09939.1"/>
    <property type="molecule type" value="Genomic_DNA"/>
</dbReference>
<dbReference type="EMBL" id="QRYW01000059">
    <property type="protein sequence ID" value="RGV18345.1"/>
    <property type="molecule type" value="Genomic_DNA"/>
</dbReference>
<reference evidence="2" key="2">
    <citation type="submission" date="2022-01" db="EMBL/GenBank/DDBJ databases">
        <title>Collection of gut derived symbiotic bacterial strains cultured from healthy donors.</title>
        <authorList>
            <person name="Lin H."/>
            <person name="Kohout C."/>
            <person name="Waligurski E."/>
            <person name="Pamer E.G."/>
        </authorList>
    </citation>
    <scope>NUCLEOTIDE SEQUENCE</scope>
    <source>
        <strain evidence="2">DFI.1.149</strain>
    </source>
</reference>
<gene>
    <name evidence="5" type="ORF">DWW24_19980</name>
    <name evidence="4" type="ORF">DWW57_10520</name>
    <name evidence="6" type="ORF">DXA53_00280</name>
    <name evidence="2" type="ORF">L0P03_00285</name>
    <name evidence="3" type="ORF">PN645_03045</name>
</gene>
<evidence type="ECO:0000313" key="7">
    <source>
        <dbReference type="Proteomes" id="UP000283426"/>
    </source>
</evidence>
<dbReference type="Proteomes" id="UP000283426">
    <property type="component" value="Unassembled WGS sequence"/>
</dbReference>
<sequence length="224" mass="25348">MKCIIIGLGNFGMALAQRLTAMGYEVIGVDKDIDKVNAYKDSIKNTICLNLNNEQAARNLPLKDADLNIVSLGKDAGASILTVAILKQNGAKRIIVRAISTLHKTVLEAMGITEIIQLEKEYADFFATKTELTTLIYSYQVSPDYYIYEMKLPPAFVGRRLGDIKLEKDFSLKLIAIKHYDRDEEKGYLRMELLEEVSDDFVVNANDVFILFGKRNRFRVLSRN</sequence>
<dbReference type="SUPFAM" id="SSF51735">
    <property type="entry name" value="NAD(P)-binding Rossmann-fold domains"/>
    <property type="match status" value="1"/>
</dbReference>
<dbReference type="Pfam" id="PF02254">
    <property type="entry name" value="TrkA_N"/>
    <property type="match status" value="1"/>
</dbReference>
<protein>
    <submittedName>
        <fullName evidence="4">TrkA family potassium uptake protein</fullName>
    </submittedName>
</protein>
<reference evidence="7 8" key="1">
    <citation type="submission" date="2018-08" db="EMBL/GenBank/DDBJ databases">
        <title>A genome reference for cultivated species of the human gut microbiota.</title>
        <authorList>
            <person name="Zou Y."/>
            <person name="Xue W."/>
            <person name="Luo G."/>
        </authorList>
    </citation>
    <scope>NUCLEOTIDE SEQUENCE [LARGE SCALE GENOMIC DNA]</scope>
    <source>
        <strain evidence="5 7">AF14-6AC</strain>
        <strain evidence="4 8">AF16-14</strain>
        <strain evidence="6 9">OF03-11</strain>
    </source>
</reference>
<dbReference type="PANTHER" id="PTHR43833">
    <property type="entry name" value="POTASSIUM CHANNEL PROTEIN 2-RELATED-RELATED"/>
    <property type="match status" value="1"/>
</dbReference>
<dbReference type="Gene3D" id="3.30.70.1450">
    <property type="entry name" value="Regulator of K+ conductance, C-terminal domain"/>
    <property type="match status" value="1"/>
</dbReference>
<dbReference type="InterPro" id="IPR036721">
    <property type="entry name" value="RCK_C_sf"/>
</dbReference>
<dbReference type="Proteomes" id="UP001199750">
    <property type="component" value="Unassembled WGS sequence"/>
</dbReference>
<evidence type="ECO:0000259" key="1">
    <source>
        <dbReference type="Pfam" id="PF02254"/>
    </source>
</evidence>
<accession>A0A1Y3YGI1</accession>
<evidence type="ECO:0000313" key="8">
    <source>
        <dbReference type="Proteomes" id="UP000284243"/>
    </source>
</evidence>
<evidence type="ECO:0000313" key="5">
    <source>
        <dbReference type="EMBL" id="RGV18345.1"/>
    </source>
</evidence>
<dbReference type="Proteomes" id="UP001212263">
    <property type="component" value="Unassembled WGS sequence"/>
</dbReference>
<dbReference type="EMBL" id="JAKNDN010000001">
    <property type="protein sequence ID" value="MCG4958296.1"/>
    <property type="molecule type" value="Genomic_DNA"/>
</dbReference>
<feature type="domain" description="RCK N-terminal" evidence="1">
    <location>
        <begin position="4"/>
        <end position="117"/>
    </location>
</feature>
<dbReference type="Gene3D" id="3.40.50.720">
    <property type="entry name" value="NAD(P)-binding Rossmann-like Domain"/>
    <property type="match status" value="1"/>
</dbReference>
<comment type="caution">
    <text evidence="4">The sequence shown here is derived from an EMBL/GenBank/DDBJ whole genome shotgun (WGS) entry which is preliminary data.</text>
</comment>
<evidence type="ECO:0000313" key="2">
    <source>
        <dbReference type="EMBL" id="MCG4958296.1"/>
    </source>
</evidence>
<dbReference type="AlphaFoldDB" id="A0A1Y3YGI1"/>
<evidence type="ECO:0000313" key="6">
    <source>
        <dbReference type="EMBL" id="RGY09939.1"/>
    </source>
</evidence>
<reference evidence="3" key="3">
    <citation type="submission" date="2023-01" db="EMBL/GenBank/DDBJ databases">
        <title>Human gut microbiome strain richness.</title>
        <authorList>
            <person name="Chen-Liaw A."/>
        </authorList>
    </citation>
    <scope>NUCLEOTIDE SEQUENCE</scope>
    <source>
        <strain evidence="3">RTP21484st1_B7_RTP21484_190118</strain>
    </source>
</reference>
<dbReference type="GO" id="GO:0006813">
    <property type="term" value="P:potassium ion transport"/>
    <property type="evidence" value="ECO:0007669"/>
    <property type="project" value="InterPro"/>
</dbReference>
<evidence type="ECO:0000313" key="3">
    <source>
        <dbReference type="EMBL" id="MDB9221980.1"/>
    </source>
</evidence>
<dbReference type="Proteomes" id="UP000284243">
    <property type="component" value="Unassembled WGS sequence"/>
</dbReference>
<dbReference type="PANTHER" id="PTHR43833:SF7">
    <property type="entry name" value="KTR SYSTEM POTASSIUM UPTAKE PROTEIN C"/>
    <property type="match status" value="1"/>
</dbReference>
<dbReference type="InterPro" id="IPR036291">
    <property type="entry name" value="NAD(P)-bd_dom_sf"/>
</dbReference>
<dbReference type="EMBL" id="JAQMRD010000003">
    <property type="protein sequence ID" value="MDB9221980.1"/>
    <property type="molecule type" value="Genomic_DNA"/>
</dbReference>
<evidence type="ECO:0000313" key="9">
    <source>
        <dbReference type="Proteomes" id="UP000284434"/>
    </source>
</evidence>
<evidence type="ECO:0000313" key="4">
    <source>
        <dbReference type="EMBL" id="RGU55934.1"/>
    </source>
</evidence>
<proteinExistence type="predicted"/>
<dbReference type="Proteomes" id="UP000284434">
    <property type="component" value="Unassembled WGS sequence"/>
</dbReference>
<dbReference type="InterPro" id="IPR003148">
    <property type="entry name" value="RCK_N"/>
</dbReference>
<dbReference type="EMBL" id="QRYC01000013">
    <property type="protein sequence ID" value="RGU55934.1"/>
    <property type="molecule type" value="Genomic_DNA"/>
</dbReference>
<name>A0A1Y3YGI1_9BACT</name>
<dbReference type="GeneID" id="61276060"/>
<dbReference type="RefSeq" id="WP_013613007.1">
    <property type="nucleotide sequence ID" value="NZ_BAABYK010000001.1"/>
</dbReference>